<dbReference type="SUPFAM" id="SSF81301">
    <property type="entry name" value="Nucleotidyltransferase"/>
    <property type="match status" value="1"/>
</dbReference>
<feature type="domain" description="Polymerase beta nucleotidyltransferase" evidence="1">
    <location>
        <begin position="6"/>
        <end position="108"/>
    </location>
</feature>
<reference evidence="2" key="1">
    <citation type="submission" date="2018-06" db="EMBL/GenBank/DDBJ databases">
        <authorList>
            <person name="Zhirakovskaya E."/>
        </authorList>
    </citation>
    <scope>NUCLEOTIDE SEQUENCE</scope>
</reference>
<protein>
    <recommendedName>
        <fullName evidence="1">Polymerase beta nucleotidyltransferase domain-containing protein</fullName>
    </recommendedName>
</protein>
<dbReference type="Gene3D" id="3.30.460.10">
    <property type="entry name" value="Beta Polymerase, domain 2"/>
    <property type="match status" value="1"/>
</dbReference>
<dbReference type="Pfam" id="PF18765">
    <property type="entry name" value="Polbeta"/>
    <property type="match status" value="1"/>
</dbReference>
<accession>A0A3B1BAE5</accession>
<sequence>MDEVINDLISIAKRHPYINRMWLFGSRYKETHKTDSDLDLAVEVVFVKGCMLGCGEESLSLWCAASSRFKDELKNACPWELDLQGYAGEKDTPHIHKYLNDGSKLIYEKGINGPDSIDLPH</sequence>
<dbReference type="InterPro" id="IPR041633">
    <property type="entry name" value="Polbeta"/>
</dbReference>
<dbReference type="EMBL" id="UOFX01000044">
    <property type="protein sequence ID" value="VAX08943.1"/>
    <property type="molecule type" value="Genomic_DNA"/>
</dbReference>
<evidence type="ECO:0000259" key="1">
    <source>
        <dbReference type="Pfam" id="PF18765"/>
    </source>
</evidence>
<organism evidence="2">
    <name type="scientific">hydrothermal vent metagenome</name>
    <dbReference type="NCBI Taxonomy" id="652676"/>
    <lineage>
        <taxon>unclassified sequences</taxon>
        <taxon>metagenomes</taxon>
        <taxon>ecological metagenomes</taxon>
    </lineage>
</organism>
<name>A0A3B1BAE5_9ZZZZ</name>
<gene>
    <name evidence="2" type="ORF">MNBD_GAMMA26-2198</name>
</gene>
<evidence type="ECO:0000313" key="2">
    <source>
        <dbReference type="EMBL" id="VAX08943.1"/>
    </source>
</evidence>
<dbReference type="InterPro" id="IPR043519">
    <property type="entry name" value="NT_sf"/>
</dbReference>
<dbReference type="AlphaFoldDB" id="A0A3B1BAE5"/>
<proteinExistence type="predicted"/>
<dbReference type="CDD" id="cd05403">
    <property type="entry name" value="NT_KNTase_like"/>
    <property type="match status" value="1"/>
</dbReference>